<comment type="caution">
    <text evidence="1">The sequence shown here is derived from an EMBL/GenBank/DDBJ whole genome shotgun (WGS) entry which is preliminary data.</text>
</comment>
<protein>
    <submittedName>
        <fullName evidence="1">Uncharacterized protein</fullName>
    </submittedName>
</protein>
<evidence type="ECO:0000313" key="2">
    <source>
        <dbReference type="Proteomes" id="UP000785653"/>
    </source>
</evidence>
<evidence type="ECO:0000313" key="1">
    <source>
        <dbReference type="EMBL" id="MBF1672596.1"/>
    </source>
</evidence>
<organism evidence="1 2">
    <name type="scientific">Rothia mucilaginosa</name>
    <dbReference type="NCBI Taxonomy" id="43675"/>
    <lineage>
        <taxon>Bacteria</taxon>
        <taxon>Bacillati</taxon>
        <taxon>Actinomycetota</taxon>
        <taxon>Actinomycetes</taxon>
        <taxon>Micrococcales</taxon>
        <taxon>Micrococcaceae</taxon>
        <taxon>Rothia</taxon>
    </lineage>
</organism>
<reference evidence="1" key="1">
    <citation type="submission" date="2020-04" db="EMBL/GenBank/DDBJ databases">
        <title>Deep metagenomics examines the oral microbiome during advanced dental caries in children, revealing novel taxa and co-occurrences with host molecules.</title>
        <authorList>
            <person name="Baker J.L."/>
            <person name="Morton J.T."/>
            <person name="Dinis M."/>
            <person name="Alvarez R."/>
            <person name="Tran N.C."/>
            <person name="Knight R."/>
            <person name="Edlund A."/>
        </authorList>
    </citation>
    <scope>NUCLEOTIDE SEQUENCE</scope>
    <source>
        <strain evidence="1">JCVI_47_bin.3</strain>
    </source>
</reference>
<dbReference type="AlphaFoldDB" id="A0A930LLX0"/>
<sequence length="181" mass="19587">MPDFTLYNASDFHDFTPEDIQSEFAEMLGRPQVVMPEDTGDATYYSREDIFAACLGVSDVKRQAPMLAFGGSASSPRLVFAQLIPVDVSLGATAIHPSHMSYRLHAGGAYIGNVRHGGVTTGITYTSLYNAEVAMFDLEGTYRIVEYAYVSGGEAASPGWDGFDSPLANGSYVLLELTHVR</sequence>
<dbReference type="Proteomes" id="UP000785653">
    <property type="component" value="Unassembled WGS sequence"/>
</dbReference>
<gene>
    <name evidence="1" type="ORF">HXO65_00050</name>
</gene>
<name>A0A930LLX0_9MICC</name>
<accession>A0A930LLX0</accession>
<proteinExistence type="predicted"/>
<dbReference type="EMBL" id="JABZXS010000001">
    <property type="protein sequence ID" value="MBF1672596.1"/>
    <property type="molecule type" value="Genomic_DNA"/>
</dbReference>